<dbReference type="AlphaFoldDB" id="A0A9P7ZBE2"/>
<dbReference type="Pfam" id="PF08240">
    <property type="entry name" value="ADH_N"/>
    <property type="match status" value="1"/>
</dbReference>
<accession>A0A9P7ZBE2</accession>
<dbReference type="EMBL" id="MU253744">
    <property type="protein sequence ID" value="KAG9248752.1"/>
    <property type="molecule type" value="Genomic_DNA"/>
</dbReference>
<evidence type="ECO:0000313" key="4">
    <source>
        <dbReference type="EMBL" id="KAG9248752.1"/>
    </source>
</evidence>
<name>A0A9P7ZBE2_9HELO</name>
<dbReference type="InterPro" id="IPR013154">
    <property type="entry name" value="ADH-like_N"/>
</dbReference>
<dbReference type="SUPFAM" id="SSF51735">
    <property type="entry name" value="NAD(P)-binding Rossmann-fold domains"/>
    <property type="match status" value="1"/>
</dbReference>
<dbReference type="GO" id="GO:0016651">
    <property type="term" value="F:oxidoreductase activity, acting on NAD(P)H"/>
    <property type="evidence" value="ECO:0007669"/>
    <property type="project" value="InterPro"/>
</dbReference>
<dbReference type="InterPro" id="IPR020843">
    <property type="entry name" value="ER"/>
</dbReference>
<organism evidence="4 5">
    <name type="scientific">Calycina marina</name>
    <dbReference type="NCBI Taxonomy" id="1763456"/>
    <lineage>
        <taxon>Eukaryota</taxon>
        <taxon>Fungi</taxon>
        <taxon>Dikarya</taxon>
        <taxon>Ascomycota</taxon>
        <taxon>Pezizomycotina</taxon>
        <taxon>Leotiomycetes</taxon>
        <taxon>Helotiales</taxon>
        <taxon>Pezizellaceae</taxon>
        <taxon>Calycina</taxon>
    </lineage>
</organism>
<comment type="caution">
    <text evidence="4">The sequence shown here is derived from an EMBL/GenBank/DDBJ whole genome shotgun (WGS) entry which is preliminary data.</text>
</comment>
<keyword evidence="5" id="KW-1185">Reference proteome</keyword>
<dbReference type="Proteomes" id="UP000887226">
    <property type="component" value="Unassembled WGS sequence"/>
</dbReference>
<keyword evidence="2" id="KW-0560">Oxidoreductase</keyword>
<dbReference type="SMART" id="SM00829">
    <property type="entry name" value="PKS_ER"/>
    <property type="match status" value="1"/>
</dbReference>
<comment type="similarity">
    <text evidence="1">Belongs to the zinc-containing alcohol dehydrogenase family.</text>
</comment>
<evidence type="ECO:0000256" key="2">
    <source>
        <dbReference type="ARBA" id="ARBA00023002"/>
    </source>
</evidence>
<dbReference type="SUPFAM" id="SSF50129">
    <property type="entry name" value="GroES-like"/>
    <property type="match status" value="1"/>
</dbReference>
<dbReference type="OrthoDB" id="3233595at2759"/>
<dbReference type="CDD" id="cd08249">
    <property type="entry name" value="enoyl_reductase_like"/>
    <property type="match status" value="1"/>
</dbReference>
<sequence length="353" mass="37707">MKEAIVAKGNKVTIHEVPIPKPAAGQVLIKVIFSGSNPKDWKLPYMIPPHNSGDDIAGTVEEAGANVVGFKKGDRVAAFHEITKPHGSFAEYAIAWAYTTFHLPAKISFEEGSTIPLAAMTAAVGLYLRLGLPAPWTPTLDATPLIVYGGSGAVGAYAIKLAQLSNIHPIIAVAGAGADYVETLITRSEGDTIIDYRKGNDAVISGLKDALKGSPCHYAFDAVSEHNSFQNLSKVLAPESSNITVVLPGKDYSDIPQNISHSTTSVGTVHQENLYEGTPMEEEFKKAGIKTGTKEFGFIYFNFFTRGLAEGWFSGHPYEVVPGGLGGVEKALTDLQNGKASAKKFIFNVPETK</sequence>
<evidence type="ECO:0000313" key="5">
    <source>
        <dbReference type="Proteomes" id="UP000887226"/>
    </source>
</evidence>
<reference evidence="4" key="1">
    <citation type="journal article" date="2021" name="IMA Fungus">
        <title>Genomic characterization of three marine fungi, including Emericellopsis atlantica sp. nov. with signatures of a generalist lifestyle and marine biomass degradation.</title>
        <authorList>
            <person name="Hagestad O.C."/>
            <person name="Hou L."/>
            <person name="Andersen J.H."/>
            <person name="Hansen E.H."/>
            <person name="Altermark B."/>
            <person name="Li C."/>
            <person name="Kuhnert E."/>
            <person name="Cox R.J."/>
            <person name="Crous P.W."/>
            <person name="Spatafora J.W."/>
            <person name="Lail K."/>
            <person name="Amirebrahimi M."/>
            <person name="Lipzen A."/>
            <person name="Pangilinan J."/>
            <person name="Andreopoulos W."/>
            <person name="Hayes R.D."/>
            <person name="Ng V."/>
            <person name="Grigoriev I.V."/>
            <person name="Jackson S.A."/>
            <person name="Sutton T.D.S."/>
            <person name="Dobson A.D.W."/>
            <person name="Rama T."/>
        </authorList>
    </citation>
    <scope>NUCLEOTIDE SEQUENCE</scope>
    <source>
        <strain evidence="4">TRa3180A</strain>
    </source>
</reference>
<dbReference type="InterPro" id="IPR047122">
    <property type="entry name" value="Trans-enoyl_RdTase-like"/>
</dbReference>
<dbReference type="InterPro" id="IPR036291">
    <property type="entry name" value="NAD(P)-bd_dom_sf"/>
</dbReference>
<evidence type="ECO:0000256" key="1">
    <source>
        <dbReference type="ARBA" id="ARBA00008072"/>
    </source>
</evidence>
<gene>
    <name evidence="4" type="ORF">BJ878DRAFT_531735</name>
</gene>
<feature type="domain" description="Enoyl reductase (ER)" evidence="3">
    <location>
        <begin position="9"/>
        <end position="346"/>
    </location>
</feature>
<dbReference type="Gene3D" id="3.90.180.10">
    <property type="entry name" value="Medium-chain alcohol dehydrogenases, catalytic domain"/>
    <property type="match status" value="1"/>
</dbReference>
<evidence type="ECO:0000259" key="3">
    <source>
        <dbReference type="SMART" id="SM00829"/>
    </source>
</evidence>
<dbReference type="Gene3D" id="3.40.50.720">
    <property type="entry name" value="NAD(P)-binding Rossmann-like Domain"/>
    <property type="match status" value="1"/>
</dbReference>
<dbReference type="PANTHER" id="PTHR45348">
    <property type="entry name" value="HYPOTHETICAL OXIDOREDUCTASE (EUROFUNG)"/>
    <property type="match status" value="1"/>
</dbReference>
<dbReference type="PANTHER" id="PTHR45348:SF5">
    <property type="entry name" value="OXIDOREDUCTASE, PUTATIVE (AFU_ORTHOLOGUE AFUA_8G01420)-RELATED"/>
    <property type="match status" value="1"/>
</dbReference>
<proteinExistence type="inferred from homology"/>
<dbReference type="InterPro" id="IPR011032">
    <property type="entry name" value="GroES-like_sf"/>
</dbReference>
<protein>
    <submittedName>
        <fullName evidence="4">Zinc-binding oxidoreductase-like protein ToxD</fullName>
    </submittedName>
</protein>